<protein>
    <submittedName>
        <fullName evidence="2">Uncharacterized protein</fullName>
    </submittedName>
</protein>
<dbReference type="Proteomes" id="UP000466442">
    <property type="component" value="Unassembled WGS sequence"/>
</dbReference>
<organism evidence="2 3">
    <name type="scientific">Apolygus lucorum</name>
    <name type="common">Small green plant bug</name>
    <name type="synonym">Lygocoris lucorum</name>
    <dbReference type="NCBI Taxonomy" id="248454"/>
    <lineage>
        <taxon>Eukaryota</taxon>
        <taxon>Metazoa</taxon>
        <taxon>Ecdysozoa</taxon>
        <taxon>Arthropoda</taxon>
        <taxon>Hexapoda</taxon>
        <taxon>Insecta</taxon>
        <taxon>Pterygota</taxon>
        <taxon>Neoptera</taxon>
        <taxon>Paraneoptera</taxon>
        <taxon>Hemiptera</taxon>
        <taxon>Heteroptera</taxon>
        <taxon>Panheteroptera</taxon>
        <taxon>Cimicomorpha</taxon>
        <taxon>Miridae</taxon>
        <taxon>Mirini</taxon>
        <taxon>Apolygus</taxon>
    </lineage>
</organism>
<gene>
    <name evidence="2" type="ORF">GE061_017676</name>
</gene>
<reference evidence="2" key="1">
    <citation type="journal article" date="2021" name="Mol. Ecol. Resour.">
        <title>Apolygus lucorum genome provides insights into omnivorousness and mesophyll feeding.</title>
        <authorList>
            <person name="Liu Y."/>
            <person name="Liu H."/>
            <person name="Wang H."/>
            <person name="Huang T."/>
            <person name="Liu B."/>
            <person name="Yang B."/>
            <person name="Yin L."/>
            <person name="Li B."/>
            <person name="Zhang Y."/>
            <person name="Zhang S."/>
            <person name="Jiang F."/>
            <person name="Zhang X."/>
            <person name="Ren Y."/>
            <person name="Wang B."/>
            <person name="Wang S."/>
            <person name="Lu Y."/>
            <person name="Wu K."/>
            <person name="Fan W."/>
            <person name="Wang G."/>
        </authorList>
    </citation>
    <scope>NUCLEOTIDE SEQUENCE</scope>
    <source>
        <strain evidence="2">12Hb</strain>
    </source>
</reference>
<evidence type="ECO:0000313" key="2">
    <source>
        <dbReference type="EMBL" id="KAF6206443.1"/>
    </source>
</evidence>
<evidence type="ECO:0000313" key="3">
    <source>
        <dbReference type="Proteomes" id="UP000466442"/>
    </source>
</evidence>
<dbReference type="AlphaFoldDB" id="A0A8S9XBU8"/>
<dbReference type="OrthoDB" id="6629780at2759"/>
<proteinExistence type="predicted"/>
<feature type="region of interest" description="Disordered" evidence="1">
    <location>
        <begin position="300"/>
        <end position="340"/>
    </location>
</feature>
<accession>A0A8S9XBU8</accession>
<sequence>MGPGNPLPNGEPVDYDDQLSKEHDYAYHFAKSWEDVRKADQKILAGFTADAVTNGNVHSAVGAVCIGAKYLAETLVGPTYPSRFRGGNPPMKNCREIKNYHEECDNLRVEKEVERAKTLNALRTYHKSQEEGSTPKLYPERYGVSLETLKNNNDRYMSATSNKLVSIDKWMVSNGNPTRTSHEFKKDRDLNYKSWNAPVGYKDKSAFRRGMEDGGSWMGKLVTALTSDDEKKERRCSTRCTIPEVAERCIGSPLRVPPTSREESLVEAGPKLCKGVPVMGVNSTKEGAKRQVVLAACGRPDCPSQGGSDFESEAESGIEGYEPQRQHQGICGPHSPQSMP</sequence>
<comment type="caution">
    <text evidence="2">The sequence shown here is derived from an EMBL/GenBank/DDBJ whole genome shotgun (WGS) entry which is preliminary data.</text>
</comment>
<name>A0A8S9XBU8_APOLU</name>
<dbReference type="EMBL" id="WIXP02000008">
    <property type="protein sequence ID" value="KAF6206443.1"/>
    <property type="molecule type" value="Genomic_DNA"/>
</dbReference>
<keyword evidence="3" id="KW-1185">Reference proteome</keyword>
<evidence type="ECO:0000256" key="1">
    <source>
        <dbReference type="SAM" id="MobiDB-lite"/>
    </source>
</evidence>